<dbReference type="OrthoDB" id="6283064at2759"/>
<sequence length="115" mass="12976">PKKNPIFLVDLVLDADGPHYSTPLKNFITIPVSLFDKAINSVQDVPQLERFVMEGISSAENPLLEAVGMHEPPVEALRQKLQEYVAAAIIPMEAYARKYEQFMDLTMLDINAYLK</sequence>
<comment type="caution">
    <text evidence="1">The sequence shown here is derived from an EMBL/GenBank/DDBJ whole genome shotgun (WGS) entry which is preliminary data.</text>
</comment>
<dbReference type="AlphaFoldDB" id="A0A8E0RL77"/>
<gene>
    <name evidence="1" type="ORF">FBUS_09655</name>
</gene>
<dbReference type="Proteomes" id="UP000728185">
    <property type="component" value="Unassembled WGS sequence"/>
</dbReference>
<evidence type="ECO:0000313" key="1">
    <source>
        <dbReference type="EMBL" id="KAA0186443.1"/>
    </source>
</evidence>
<feature type="non-terminal residue" evidence="1">
    <location>
        <position position="115"/>
    </location>
</feature>
<evidence type="ECO:0000313" key="2">
    <source>
        <dbReference type="Proteomes" id="UP000728185"/>
    </source>
</evidence>
<organism evidence="1 2">
    <name type="scientific">Fasciolopsis buskii</name>
    <dbReference type="NCBI Taxonomy" id="27845"/>
    <lineage>
        <taxon>Eukaryota</taxon>
        <taxon>Metazoa</taxon>
        <taxon>Spiralia</taxon>
        <taxon>Lophotrochozoa</taxon>
        <taxon>Platyhelminthes</taxon>
        <taxon>Trematoda</taxon>
        <taxon>Digenea</taxon>
        <taxon>Plagiorchiida</taxon>
        <taxon>Echinostomata</taxon>
        <taxon>Echinostomatoidea</taxon>
        <taxon>Fasciolidae</taxon>
        <taxon>Fasciolopsis</taxon>
    </lineage>
</organism>
<accession>A0A8E0RL77</accession>
<name>A0A8E0RL77_9TREM</name>
<dbReference type="EMBL" id="LUCM01009744">
    <property type="protein sequence ID" value="KAA0186443.1"/>
    <property type="molecule type" value="Genomic_DNA"/>
</dbReference>
<protein>
    <submittedName>
        <fullName evidence="1">Dynein heavy chain 1 axonemal</fullName>
    </submittedName>
</protein>
<reference evidence="1" key="1">
    <citation type="submission" date="2019-05" db="EMBL/GenBank/DDBJ databases">
        <title>Annotation for the trematode Fasciolopsis buski.</title>
        <authorList>
            <person name="Choi Y.-J."/>
        </authorList>
    </citation>
    <scope>NUCLEOTIDE SEQUENCE</scope>
    <source>
        <strain evidence="1">HT</strain>
        <tissue evidence="1">Whole worm</tissue>
    </source>
</reference>
<proteinExistence type="predicted"/>
<keyword evidence="2" id="KW-1185">Reference proteome</keyword>